<evidence type="ECO:0000313" key="1">
    <source>
        <dbReference type="EMBL" id="QKJ30299.1"/>
    </source>
</evidence>
<sequence>MKKISAVMTGVFLMLFILKGLAQSVAPAKPVNSYPLAVTFNKTTNLVFPYAIKSVDRGSRDILVQKAIGVENILQVKAGKQGFTETNLTVVTADGSLYPYLVSYTDSPVNLNLLFSNPQVSPETVAVFDKDSPTDEIALRSKKVIARERTLKGASDHKYDIVLDMKGLFVHGGEMYFQLALQNNSAIDYDVQSLRFFIRDQKKSKRTASQEVEVMPDYRLGNADIISHLSEQTICIAVPKFTIPDKKYLAIELMEKNGGRHLSLYIRNKQLVRAGQLF</sequence>
<keyword evidence="2" id="KW-1185">Reference proteome</keyword>
<organism evidence="1 2">
    <name type="scientific">Mucilaginibacter mali</name>
    <dbReference type="NCBI Taxonomy" id="2740462"/>
    <lineage>
        <taxon>Bacteria</taxon>
        <taxon>Pseudomonadati</taxon>
        <taxon>Bacteroidota</taxon>
        <taxon>Sphingobacteriia</taxon>
        <taxon>Sphingobacteriales</taxon>
        <taxon>Sphingobacteriaceae</taxon>
        <taxon>Mucilaginibacter</taxon>
    </lineage>
</organism>
<name>A0A7D4UD87_9SPHI</name>
<protein>
    <submittedName>
        <fullName evidence="1">Conjugative transposon protein TraN</fullName>
    </submittedName>
</protein>
<gene>
    <name evidence="1" type="primary">traN</name>
    <name evidence="1" type="ORF">HQ865_11170</name>
</gene>
<dbReference type="Pfam" id="PF13595">
    <property type="entry name" value="DUF4138"/>
    <property type="match status" value="1"/>
</dbReference>
<dbReference type="NCBIfam" id="TIGR03780">
    <property type="entry name" value="Bac_Flav_CT_N"/>
    <property type="match status" value="1"/>
</dbReference>
<reference evidence="1 2" key="1">
    <citation type="submission" date="2020-05" db="EMBL/GenBank/DDBJ databases">
        <title>Mucilaginibacter mali sp. nov.</title>
        <authorList>
            <person name="Kim H.S."/>
            <person name="Lee K.C."/>
            <person name="Suh M.K."/>
            <person name="Kim J.-S."/>
            <person name="Han K.-I."/>
            <person name="Eom M.K."/>
            <person name="Shin Y.K."/>
            <person name="Lee J.-S."/>
        </authorList>
    </citation>
    <scope>NUCLEOTIDE SEQUENCE [LARGE SCALE GENOMIC DNA]</scope>
    <source>
        <strain evidence="1 2">G2-14</strain>
    </source>
</reference>
<dbReference type="KEGG" id="mmab:HQ865_11170"/>
<accession>A0A7D4UD87</accession>
<dbReference type="AlphaFoldDB" id="A0A7D4UD87"/>
<evidence type="ECO:0000313" key="2">
    <source>
        <dbReference type="Proteomes" id="UP000505355"/>
    </source>
</evidence>
<dbReference type="RefSeq" id="WP_173414986.1">
    <property type="nucleotide sequence ID" value="NZ_CP054139.1"/>
</dbReference>
<dbReference type="EMBL" id="CP054139">
    <property type="protein sequence ID" value="QKJ30299.1"/>
    <property type="molecule type" value="Genomic_DNA"/>
</dbReference>
<proteinExistence type="predicted"/>
<dbReference type="InterPro" id="IPR022298">
    <property type="entry name" value="Conjug_transposon_TraN"/>
</dbReference>
<dbReference type="Proteomes" id="UP000505355">
    <property type="component" value="Chromosome"/>
</dbReference>